<evidence type="ECO:0000313" key="2">
    <source>
        <dbReference type="EMBL" id="ATM24632.1"/>
    </source>
</evidence>
<keyword evidence="2" id="KW-0614">Plasmid</keyword>
<dbReference type="EMBL" id="CP023976">
    <property type="protein sequence ID" value="ATM24632.1"/>
    <property type="molecule type" value="Genomic_DNA"/>
</dbReference>
<feature type="region of interest" description="Disordered" evidence="1">
    <location>
        <begin position="77"/>
        <end position="98"/>
    </location>
</feature>
<evidence type="ECO:0008006" key="4">
    <source>
        <dbReference type="Google" id="ProtNLM"/>
    </source>
</evidence>
<organism evidence="2 3">
    <name type="scientific">Streptomyces alboflavus</name>
    <dbReference type="NCBI Taxonomy" id="67267"/>
    <lineage>
        <taxon>Bacteria</taxon>
        <taxon>Bacillati</taxon>
        <taxon>Actinomycetota</taxon>
        <taxon>Actinomycetes</taxon>
        <taxon>Kitasatosporales</taxon>
        <taxon>Streptomycetaceae</taxon>
        <taxon>Streptomyces</taxon>
    </lineage>
</organism>
<reference evidence="2 3" key="1">
    <citation type="submission" date="2017-10" db="EMBL/GenBank/DDBJ databases">
        <title>Streptomyces alboflavus Genome sequencing and assembly.</title>
        <authorList>
            <person name="Wang Y."/>
            <person name="Du B."/>
            <person name="Ding Y."/>
            <person name="Liu H."/>
            <person name="Hou Q."/>
            <person name="Liu K."/>
            <person name="Wang C."/>
            <person name="Yao L."/>
        </authorList>
    </citation>
    <scope>NUCLEOTIDE SEQUENCE [LARGE SCALE GENOMIC DNA]</scope>
    <source>
        <strain evidence="2 3">MDJK44</strain>
        <plasmid evidence="3">Plasmid pmdjk44.1</plasmid>
    </source>
</reference>
<proteinExistence type="predicted"/>
<evidence type="ECO:0000313" key="3">
    <source>
        <dbReference type="Proteomes" id="UP000195880"/>
    </source>
</evidence>
<geneLocation type="plasmid" evidence="3">
    <name>pmdjk44.1</name>
</geneLocation>
<keyword evidence="3" id="KW-1185">Reference proteome</keyword>
<dbReference type="Proteomes" id="UP000195880">
    <property type="component" value="Plasmid pMDJK44.1"/>
</dbReference>
<accession>A0A291W511</accession>
<name>A0A291W511_9ACTN</name>
<gene>
    <name evidence="2" type="ORF">SMD44_p10133</name>
</gene>
<dbReference type="AlphaFoldDB" id="A0A291W511"/>
<evidence type="ECO:0000256" key="1">
    <source>
        <dbReference type="SAM" id="MobiDB-lite"/>
    </source>
</evidence>
<dbReference type="KEGG" id="salf:SMD44_p10133"/>
<protein>
    <recommendedName>
        <fullName evidence="4">GAF domain-containing protein</fullName>
    </recommendedName>
</protein>
<sequence length="98" mass="10551">MTSAPEPSRAANAAQVRLQILRDLGLDQIRPEFDTLADELKEESGVPYAIVNIFDPVTGKQLFIGLAAPPLRKPDCRSNGPCRPTGATARKLLSVGTH</sequence>